<dbReference type="InterPro" id="IPR036291">
    <property type="entry name" value="NAD(P)-bd_dom_sf"/>
</dbReference>
<dbReference type="InterPro" id="IPR020904">
    <property type="entry name" value="Sc_DH/Rdtase_CS"/>
</dbReference>
<comment type="caution">
    <text evidence="5">The sequence shown here is derived from an EMBL/GenBank/DDBJ whole genome shotgun (WGS) entry which is preliminary data.</text>
</comment>
<reference evidence="5" key="1">
    <citation type="submission" date="2014-10" db="EMBL/GenBank/DDBJ databases">
        <title>Massilia sp. genome.</title>
        <authorList>
            <person name="Xu B."/>
            <person name="Dai L."/>
            <person name="Huang Z."/>
        </authorList>
    </citation>
    <scope>NUCLEOTIDE SEQUENCE [LARGE SCALE GENOMIC DNA]</scope>
    <source>
        <strain evidence="5">CFS-1</strain>
    </source>
</reference>
<dbReference type="EMBL" id="JSAB01000107">
    <property type="protein sequence ID" value="RNF30544.1"/>
    <property type="molecule type" value="Genomic_DNA"/>
</dbReference>
<evidence type="ECO:0000256" key="2">
    <source>
        <dbReference type="ARBA" id="ARBA00006484"/>
    </source>
</evidence>
<evidence type="ECO:0000256" key="3">
    <source>
        <dbReference type="ARBA" id="ARBA00023002"/>
    </source>
</evidence>
<dbReference type="Pfam" id="PF00106">
    <property type="entry name" value="adh_short"/>
    <property type="match status" value="1"/>
</dbReference>
<name>A0A422QKM0_9BURK</name>
<keyword evidence="6" id="KW-1185">Reference proteome</keyword>
<gene>
    <name evidence="5" type="ORF">NM04_11940</name>
</gene>
<dbReference type="PANTHER" id="PTHR43899:SF13">
    <property type="entry name" value="RH59310P"/>
    <property type="match status" value="1"/>
</dbReference>
<keyword evidence="3" id="KW-0560">Oxidoreductase</keyword>
<comment type="subcellular location">
    <subcellularLocation>
        <location evidence="1">Endoplasmic reticulum</location>
    </subcellularLocation>
</comment>
<dbReference type="Proteomes" id="UP000283254">
    <property type="component" value="Unassembled WGS sequence"/>
</dbReference>
<dbReference type="GO" id="GO:0016491">
    <property type="term" value="F:oxidoreductase activity"/>
    <property type="evidence" value="ECO:0007669"/>
    <property type="project" value="UniProtKB-KW"/>
</dbReference>
<protein>
    <submittedName>
        <fullName evidence="5">AraC family transcriptional regulator</fullName>
    </submittedName>
</protein>
<dbReference type="PIRSF" id="PIRSF000126">
    <property type="entry name" value="11-beta-HSD1"/>
    <property type="match status" value="1"/>
</dbReference>
<proteinExistence type="inferred from homology"/>
<dbReference type="Gene3D" id="3.40.50.720">
    <property type="entry name" value="NAD(P)-binding Rossmann-like Domain"/>
    <property type="match status" value="1"/>
</dbReference>
<dbReference type="OrthoDB" id="9789083at2"/>
<dbReference type="AlphaFoldDB" id="A0A422QKM0"/>
<dbReference type="PROSITE" id="PS00061">
    <property type="entry name" value="ADH_SHORT"/>
    <property type="match status" value="1"/>
</dbReference>
<evidence type="ECO:0000313" key="6">
    <source>
        <dbReference type="Proteomes" id="UP000283254"/>
    </source>
</evidence>
<comment type="similarity">
    <text evidence="2 4">Belongs to the short-chain dehydrogenases/reductases (SDR) family.</text>
</comment>
<accession>A0A422QKM0</accession>
<dbReference type="InterPro" id="IPR051019">
    <property type="entry name" value="VLCFA-Steroid_DH"/>
</dbReference>
<dbReference type="PANTHER" id="PTHR43899">
    <property type="entry name" value="RH59310P"/>
    <property type="match status" value="1"/>
</dbReference>
<evidence type="ECO:0000313" key="5">
    <source>
        <dbReference type="EMBL" id="RNF30544.1"/>
    </source>
</evidence>
<evidence type="ECO:0000256" key="4">
    <source>
        <dbReference type="RuleBase" id="RU000363"/>
    </source>
</evidence>
<sequence>MTHANKGTAVITGASTGMGAVYADRLARQGYDLVLIARDEERLARVASLVRAATDRKVEVLAADLVDPQALRRVEALLRVRADVTLLVNNAGIGSVAPLHGDDVDAMDRMIALNVTALTRLTYAVAPGMAARGAGAIVNVSSIVAVATEMMNGVYGASKSYVLAFTQALQHEFGAKGLRVQAVLPGVTATGFWDTLGHPLERLPAGVIMSVDDLVDAALAGLAQGEQVTIPGLHDGEKWAAFDTARRELAGMFGNIAPAPRYGVPARRAA</sequence>
<evidence type="ECO:0000256" key="1">
    <source>
        <dbReference type="ARBA" id="ARBA00004240"/>
    </source>
</evidence>
<dbReference type="PRINTS" id="PR00080">
    <property type="entry name" value="SDRFAMILY"/>
</dbReference>
<dbReference type="PRINTS" id="PR00081">
    <property type="entry name" value="GDHRDH"/>
</dbReference>
<dbReference type="InterPro" id="IPR002347">
    <property type="entry name" value="SDR_fam"/>
</dbReference>
<dbReference type="RefSeq" id="WP_123069750.1">
    <property type="nucleotide sequence ID" value="NZ_JSAB01000107.1"/>
</dbReference>
<organism evidence="5 6">
    <name type="scientific">Massilia aurea</name>
    <dbReference type="NCBI Taxonomy" id="373040"/>
    <lineage>
        <taxon>Bacteria</taxon>
        <taxon>Pseudomonadati</taxon>
        <taxon>Pseudomonadota</taxon>
        <taxon>Betaproteobacteria</taxon>
        <taxon>Burkholderiales</taxon>
        <taxon>Oxalobacteraceae</taxon>
        <taxon>Telluria group</taxon>
        <taxon>Massilia</taxon>
    </lineage>
</organism>
<dbReference type="SUPFAM" id="SSF51735">
    <property type="entry name" value="NAD(P)-binding Rossmann-fold domains"/>
    <property type="match status" value="1"/>
</dbReference>